<keyword evidence="4" id="KW-1185">Reference proteome</keyword>
<dbReference type="EMBL" id="LIUF01000005">
    <property type="protein sequence ID" value="KOX91879.1"/>
    <property type="molecule type" value="Genomic_DNA"/>
</dbReference>
<name>A0A0M9AH69_9EURY</name>
<dbReference type="EMBL" id="WOWB01000001">
    <property type="protein sequence ID" value="NLV05987.1"/>
    <property type="molecule type" value="Genomic_DNA"/>
</dbReference>
<dbReference type="SUPFAM" id="SSF53756">
    <property type="entry name" value="UDP-Glycosyltransferase/glycogen phosphorylase"/>
    <property type="match status" value="1"/>
</dbReference>
<proteinExistence type="predicted"/>
<dbReference type="GO" id="GO:0004377">
    <property type="term" value="F:GDP-Man:Man(3)GlcNAc(2)-PP-Dol alpha-1,2-mannosyltransferase activity"/>
    <property type="evidence" value="ECO:0007669"/>
    <property type="project" value="InterPro"/>
</dbReference>
<dbReference type="PATRIC" id="fig|1705562.3.peg.3918"/>
<dbReference type="PANTHER" id="PTHR45919">
    <property type="entry name" value="GDP-MAN:MAN(3)GLCNAC(2)-PP-DOL ALPHA-1,2-MANNOSYLTRANSFERASE"/>
    <property type="match status" value="1"/>
</dbReference>
<dbReference type="PANTHER" id="PTHR45919:SF1">
    <property type="entry name" value="GDP-MAN:MAN(3)GLCNAC(2)-PP-DOL ALPHA-1,2-MANNOSYLTRANSFERASE"/>
    <property type="match status" value="1"/>
</dbReference>
<protein>
    <submittedName>
        <fullName evidence="3">Glycosyltransferase</fullName>
    </submittedName>
</protein>
<comment type="caution">
    <text evidence="2">The sequence shown here is derived from an EMBL/GenBank/DDBJ whole genome shotgun (WGS) entry which is preliminary data.</text>
</comment>
<dbReference type="Gene3D" id="3.40.50.2000">
    <property type="entry name" value="Glycogen Phosphorylase B"/>
    <property type="match status" value="1"/>
</dbReference>
<dbReference type="RefSeq" id="WP_053968906.1">
    <property type="nucleotide sequence ID" value="NZ_LIUF01000005.1"/>
</dbReference>
<gene>
    <name evidence="2" type="ORF">AMS69_15100</name>
    <name evidence="3" type="ORF">GOC83_07575</name>
</gene>
<dbReference type="STRING" id="1705562.AMS69_15100"/>
<dbReference type="Pfam" id="PF00534">
    <property type="entry name" value="Glycos_transf_1"/>
    <property type="match status" value="1"/>
</dbReference>
<organism evidence="2 4">
    <name type="scientific">Haloarcula rubripromontorii</name>
    <dbReference type="NCBI Taxonomy" id="1705562"/>
    <lineage>
        <taxon>Archaea</taxon>
        <taxon>Methanobacteriati</taxon>
        <taxon>Methanobacteriota</taxon>
        <taxon>Stenosarchaea group</taxon>
        <taxon>Halobacteria</taxon>
        <taxon>Halobacteriales</taxon>
        <taxon>Haloarculaceae</taxon>
        <taxon>Haloarcula</taxon>
    </lineage>
</organism>
<dbReference type="InterPro" id="IPR038013">
    <property type="entry name" value="ALG11"/>
</dbReference>
<sequence>MASIGVIYPRLTAFGGAEAVCLTIVDALRTEHDVELITATPPRTRELSTELVGTEFTLNYRELDVDVTVPGRVTNLLGTVSGNNFDLVTKSLFIRRVRAIAPEYDLLVSVRDDVSLPQPTLQYVHTPRLALLAAGRRVSHPDRSEKSTVRRIYNHICTTLAGHNPPSVHNDVLLTNSDWTRSLTREFYGPDVDIRTVYPPVTLSEFNPVQWDRRENGFVTIGRVCPSKRTLRTIKIVSELRDRGFDTHLHVIGTVGDSPYADSVYDVAAERDFVSLEGEVKRATLVELLTTHRYGIHGKEREPFGMSVVEMVGAGMIPFVPSGAGPAEILDGEDALIYDSLEDAVTLAEAVLENPDVQASLRSSLPDPNKNYGPDRFKTSVAEAVEELV</sequence>
<accession>A0A0M9AH69</accession>
<feature type="domain" description="Glycosyl transferase family 1" evidence="1">
    <location>
        <begin position="208"/>
        <end position="356"/>
    </location>
</feature>
<dbReference type="Proteomes" id="UP000610611">
    <property type="component" value="Unassembled WGS sequence"/>
</dbReference>
<dbReference type="GO" id="GO:0006487">
    <property type="term" value="P:protein N-linked glycosylation"/>
    <property type="evidence" value="ECO:0007669"/>
    <property type="project" value="TreeGrafter"/>
</dbReference>
<reference evidence="3" key="2">
    <citation type="submission" date="2019-12" db="EMBL/GenBank/DDBJ databases">
        <title>The whole-genome sequencing of Haloarcula japonica strain pws8.</title>
        <authorList>
            <person name="Verma D.K."/>
            <person name="Gopal K."/>
            <person name="Prasad E.S."/>
        </authorList>
    </citation>
    <scope>NUCLEOTIDE SEQUENCE</scope>
    <source>
        <strain evidence="3">Pws8</strain>
    </source>
</reference>
<dbReference type="OrthoDB" id="222692at2157"/>
<evidence type="ECO:0000313" key="4">
    <source>
        <dbReference type="Proteomes" id="UP000037729"/>
    </source>
</evidence>
<reference evidence="2 4" key="1">
    <citation type="submission" date="2015-08" db="EMBL/GenBank/DDBJ databases">
        <title>Genomes of Isolates from Cabo Rojo, PR.</title>
        <authorList>
            <person name="Sanchez-Nieves R.L."/>
            <person name="Montalvo-Rodriguez R."/>
        </authorList>
    </citation>
    <scope>NUCLEOTIDE SEQUENCE [LARGE SCALE GENOMIC DNA]</scope>
    <source>
        <strain evidence="2 4">SL3</strain>
    </source>
</reference>
<dbReference type="InterPro" id="IPR001296">
    <property type="entry name" value="Glyco_trans_1"/>
</dbReference>
<evidence type="ECO:0000313" key="3">
    <source>
        <dbReference type="EMBL" id="NLV05987.1"/>
    </source>
</evidence>
<keyword evidence="3" id="KW-0808">Transferase</keyword>
<dbReference type="Proteomes" id="UP000037729">
    <property type="component" value="Unassembled WGS sequence"/>
</dbReference>
<evidence type="ECO:0000313" key="2">
    <source>
        <dbReference type="EMBL" id="KOX91879.1"/>
    </source>
</evidence>
<evidence type="ECO:0000259" key="1">
    <source>
        <dbReference type="Pfam" id="PF00534"/>
    </source>
</evidence>
<dbReference type="GO" id="GO:0016020">
    <property type="term" value="C:membrane"/>
    <property type="evidence" value="ECO:0007669"/>
    <property type="project" value="TreeGrafter"/>
</dbReference>
<dbReference type="AlphaFoldDB" id="A0A0M9AH69"/>